<organism evidence="2 3">
    <name type="scientific">Sphingomonas dokdonensis</name>
    <dbReference type="NCBI Taxonomy" id="344880"/>
    <lineage>
        <taxon>Bacteria</taxon>
        <taxon>Pseudomonadati</taxon>
        <taxon>Pseudomonadota</taxon>
        <taxon>Alphaproteobacteria</taxon>
        <taxon>Sphingomonadales</taxon>
        <taxon>Sphingomonadaceae</taxon>
        <taxon>Sphingomonas</taxon>
    </lineage>
</organism>
<dbReference type="RefSeq" id="WP_088368370.1">
    <property type="nucleotide sequence ID" value="NZ_NBBI01000009.1"/>
</dbReference>
<protein>
    <submittedName>
        <fullName evidence="2">Replication initiator protein A</fullName>
    </submittedName>
</protein>
<gene>
    <name evidence="2" type="ORF">SPDO_30460</name>
</gene>
<evidence type="ECO:0000256" key="1">
    <source>
        <dbReference type="SAM" id="MobiDB-lite"/>
    </source>
</evidence>
<evidence type="ECO:0000313" key="2">
    <source>
        <dbReference type="EMBL" id="OWK27806.1"/>
    </source>
</evidence>
<dbReference type="Gene3D" id="1.10.10.10">
    <property type="entry name" value="Winged helix-like DNA-binding domain superfamily/Winged helix DNA-binding domain"/>
    <property type="match status" value="1"/>
</dbReference>
<accession>A0A2D0A4I2</accession>
<reference evidence="2 3" key="1">
    <citation type="submission" date="2017-03" db="EMBL/GenBank/DDBJ databases">
        <title>Genome sequence of Sphingomonas dokdonensis DSM 21029.</title>
        <authorList>
            <person name="Poehlein A."/>
            <person name="Wuebbeler J.H."/>
            <person name="Steinbuechel A."/>
            <person name="Daniel R."/>
        </authorList>
    </citation>
    <scope>NUCLEOTIDE SEQUENCE [LARGE SCALE GENOMIC DNA]</scope>
    <source>
        <strain evidence="2 3">DSM 21029</strain>
    </source>
</reference>
<feature type="compositionally biased region" description="Low complexity" evidence="1">
    <location>
        <begin position="18"/>
        <end position="44"/>
    </location>
</feature>
<feature type="compositionally biased region" description="Low complexity" evidence="1">
    <location>
        <begin position="1"/>
        <end position="10"/>
    </location>
</feature>
<dbReference type="Pfam" id="PF10134">
    <property type="entry name" value="RPA"/>
    <property type="match status" value="1"/>
</dbReference>
<keyword evidence="3" id="KW-1185">Reference proteome</keyword>
<dbReference type="InterPro" id="IPR018777">
    <property type="entry name" value="Replication_initiator_prot_A"/>
</dbReference>
<feature type="region of interest" description="Disordered" evidence="1">
    <location>
        <begin position="334"/>
        <end position="366"/>
    </location>
</feature>
<dbReference type="AlphaFoldDB" id="A0A2D0A4I2"/>
<dbReference type="InterPro" id="IPR036388">
    <property type="entry name" value="WH-like_DNA-bd_sf"/>
</dbReference>
<proteinExistence type="predicted"/>
<dbReference type="EMBL" id="NBBI01000009">
    <property type="protein sequence ID" value="OWK27806.1"/>
    <property type="molecule type" value="Genomic_DNA"/>
</dbReference>
<dbReference type="OrthoDB" id="581589at2"/>
<name>A0A2D0A4I2_9SPHN</name>
<comment type="caution">
    <text evidence="2">The sequence shown here is derived from an EMBL/GenBank/DDBJ whole genome shotgun (WGS) entry which is preliminary data.</text>
</comment>
<feature type="region of interest" description="Disordered" evidence="1">
    <location>
        <begin position="1"/>
        <end position="62"/>
    </location>
</feature>
<evidence type="ECO:0000313" key="3">
    <source>
        <dbReference type="Proteomes" id="UP000197290"/>
    </source>
</evidence>
<dbReference type="Proteomes" id="UP000197290">
    <property type="component" value="Unassembled WGS sequence"/>
</dbReference>
<sequence length="366" mass="39852">MPTKPAGSPEKAPEKPAKAPAAKPAGAKAATPKSPVAKSPASKSPARRREPGQRDLFQLDSPLTGEIRGERSLMAFPFFALAKSAWMKPLAYHQGPISIEVRPSANGVATIYDKEIVLYIASLMAAKLEAGEQVEQDFVFTAHDLFSVTGSNHSARSYQRLSEALERLQGTQIKTNIEAGGEGEEGFFSWLSEARLHYSKTRTGEKRLKAVKVRLCDWLYRAILRDRQVLDYAAAYFQLGPIERRIYEVARATGPDTPDAEPLEVDLATFRLQIGYQNPLANFRAALKQIAGTDIIPDYDLALIEGEAPADAGEARGRGRKAAPVSVVITRRALRLSEADPDADTNSSDDRPESHESPAAIDSPAS</sequence>